<dbReference type="PROSITE" id="PS50089">
    <property type="entry name" value="ZF_RING_2"/>
    <property type="match status" value="1"/>
</dbReference>
<feature type="compositionally biased region" description="Polar residues" evidence="2">
    <location>
        <begin position="36"/>
        <end position="45"/>
    </location>
</feature>
<keyword evidence="1" id="KW-0863">Zinc-finger</keyword>
<accession>A0A6A6HN70</accession>
<evidence type="ECO:0000259" key="3">
    <source>
        <dbReference type="PROSITE" id="PS50089"/>
    </source>
</evidence>
<evidence type="ECO:0000256" key="2">
    <source>
        <dbReference type="SAM" id="MobiDB-lite"/>
    </source>
</evidence>
<keyword evidence="5" id="KW-1185">Reference proteome</keyword>
<proteinExistence type="predicted"/>
<organism evidence="4 5">
    <name type="scientific">Viridothelium virens</name>
    <name type="common">Speckled blister lichen</name>
    <name type="synonym">Trypethelium virens</name>
    <dbReference type="NCBI Taxonomy" id="1048519"/>
    <lineage>
        <taxon>Eukaryota</taxon>
        <taxon>Fungi</taxon>
        <taxon>Dikarya</taxon>
        <taxon>Ascomycota</taxon>
        <taxon>Pezizomycotina</taxon>
        <taxon>Dothideomycetes</taxon>
        <taxon>Dothideomycetes incertae sedis</taxon>
        <taxon>Trypetheliales</taxon>
        <taxon>Trypetheliaceae</taxon>
        <taxon>Viridothelium</taxon>
    </lineage>
</organism>
<keyword evidence="1" id="KW-0479">Metal-binding</keyword>
<reference evidence="4" key="1">
    <citation type="journal article" date="2020" name="Stud. Mycol.">
        <title>101 Dothideomycetes genomes: a test case for predicting lifestyles and emergence of pathogens.</title>
        <authorList>
            <person name="Haridas S."/>
            <person name="Albert R."/>
            <person name="Binder M."/>
            <person name="Bloem J."/>
            <person name="Labutti K."/>
            <person name="Salamov A."/>
            <person name="Andreopoulos B."/>
            <person name="Baker S."/>
            <person name="Barry K."/>
            <person name="Bills G."/>
            <person name="Bluhm B."/>
            <person name="Cannon C."/>
            <person name="Castanera R."/>
            <person name="Culley D."/>
            <person name="Daum C."/>
            <person name="Ezra D."/>
            <person name="Gonzalez J."/>
            <person name="Henrissat B."/>
            <person name="Kuo A."/>
            <person name="Liang C."/>
            <person name="Lipzen A."/>
            <person name="Lutzoni F."/>
            <person name="Magnuson J."/>
            <person name="Mondo S."/>
            <person name="Nolan M."/>
            <person name="Ohm R."/>
            <person name="Pangilinan J."/>
            <person name="Park H.-J."/>
            <person name="Ramirez L."/>
            <person name="Alfaro M."/>
            <person name="Sun H."/>
            <person name="Tritt A."/>
            <person name="Yoshinaga Y."/>
            <person name="Zwiers L.-H."/>
            <person name="Turgeon B."/>
            <person name="Goodwin S."/>
            <person name="Spatafora J."/>
            <person name="Crous P."/>
            <person name="Grigoriev I."/>
        </authorList>
    </citation>
    <scope>NUCLEOTIDE SEQUENCE</scope>
    <source>
        <strain evidence="4">Tuck. ex Michener</strain>
    </source>
</reference>
<dbReference type="InterPro" id="IPR001841">
    <property type="entry name" value="Znf_RING"/>
</dbReference>
<keyword evidence="1" id="KW-0862">Zinc</keyword>
<name>A0A6A6HN70_VIRVR</name>
<dbReference type="SUPFAM" id="SSF57850">
    <property type="entry name" value="RING/U-box"/>
    <property type="match status" value="1"/>
</dbReference>
<gene>
    <name evidence="4" type="ORF">EV356DRAFT_513841</name>
</gene>
<sequence length="281" mass="30953">MPRHQNNNSRQRGSGRNRGGHQRQIQPRHPIHQYSGPRSCSTQDPYGTGFGSGHDEHQNYNPSQESLERVLFRESELRLNSAASSPRSSAPDMVSMPLSSNNLATLDPRLPVQPTQSSFRTKLPPQSASAIVQPQGQNSVGGISAEVVARMLENQAQRGVASGPSRESRSTPSIGGPQPQDGRLHPRVVEALKIARVATMYAEPFKPPPSNALCNRCGAYIKTLDQFYDLPCEHRFHMECLEQIWDRVPQRNPGICPACGVSPPFLGKGGWPHAKPWKTSE</sequence>
<feature type="domain" description="RING-type" evidence="3">
    <location>
        <begin position="214"/>
        <end position="259"/>
    </location>
</feature>
<protein>
    <recommendedName>
        <fullName evidence="3">RING-type domain-containing protein</fullName>
    </recommendedName>
</protein>
<feature type="compositionally biased region" description="Low complexity" evidence="2">
    <location>
        <begin position="81"/>
        <end position="91"/>
    </location>
</feature>
<dbReference type="AlphaFoldDB" id="A0A6A6HN70"/>
<feature type="region of interest" description="Disordered" evidence="2">
    <location>
        <begin position="78"/>
        <end position="107"/>
    </location>
</feature>
<dbReference type="InterPro" id="IPR013083">
    <property type="entry name" value="Znf_RING/FYVE/PHD"/>
</dbReference>
<evidence type="ECO:0000313" key="5">
    <source>
        <dbReference type="Proteomes" id="UP000800092"/>
    </source>
</evidence>
<dbReference type="OrthoDB" id="8062037at2759"/>
<evidence type="ECO:0000256" key="1">
    <source>
        <dbReference type="PROSITE-ProRule" id="PRU00175"/>
    </source>
</evidence>
<dbReference type="Proteomes" id="UP000800092">
    <property type="component" value="Unassembled WGS sequence"/>
</dbReference>
<feature type="region of interest" description="Disordered" evidence="2">
    <location>
        <begin position="156"/>
        <end position="185"/>
    </location>
</feature>
<evidence type="ECO:0000313" key="4">
    <source>
        <dbReference type="EMBL" id="KAF2239536.1"/>
    </source>
</evidence>
<feature type="compositionally biased region" description="Low complexity" evidence="2">
    <location>
        <begin position="1"/>
        <end position="12"/>
    </location>
</feature>
<dbReference type="GO" id="GO:0008270">
    <property type="term" value="F:zinc ion binding"/>
    <property type="evidence" value="ECO:0007669"/>
    <property type="project" value="UniProtKB-KW"/>
</dbReference>
<dbReference type="Gene3D" id="3.30.40.10">
    <property type="entry name" value="Zinc/RING finger domain, C3HC4 (zinc finger)"/>
    <property type="match status" value="1"/>
</dbReference>
<feature type="region of interest" description="Disordered" evidence="2">
    <location>
        <begin position="1"/>
        <end position="66"/>
    </location>
</feature>
<dbReference type="EMBL" id="ML991772">
    <property type="protein sequence ID" value="KAF2239536.1"/>
    <property type="molecule type" value="Genomic_DNA"/>
</dbReference>